<keyword evidence="1" id="KW-0472">Membrane</keyword>
<reference evidence="2 3" key="1">
    <citation type="journal article" date="2008" name="Proc. Natl. Acad. Sci. U.S.A.">
        <title>Niche adaptation and genome expansion in the chlorophyll d-producing cyanobacterium Acaryochloris marina.</title>
        <authorList>
            <person name="Swingley W.D."/>
            <person name="Chen M."/>
            <person name="Cheung P.C."/>
            <person name="Conrad A.L."/>
            <person name="Dejesa L.C."/>
            <person name="Hao J."/>
            <person name="Honchak B.M."/>
            <person name="Karbach L.E."/>
            <person name="Kurdoglu A."/>
            <person name="Lahiri S."/>
            <person name="Mastrian S.D."/>
            <person name="Miyashita H."/>
            <person name="Page L."/>
            <person name="Ramakrishna P."/>
            <person name="Satoh S."/>
            <person name="Sattley W.M."/>
            <person name="Shimada Y."/>
            <person name="Taylor H.L."/>
            <person name="Tomo T."/>
            <person name="Tsuchiya T."/>
            <person name="Wang Z.T."/>
            <person name="Raymond J."/>
            <person name="Mimuro M."/>
            <person name="Blankenship R.E."/>
            <person name="Touchman J.W."/>
        </authorList>
    </citation>
    <scope>NUCLEOTIDE SEQUENCE [LARGE SCALE GENOMIC DNA]</scope>
    <source>
        <strain evidence="3">MBIC 11017</strain>
    </source>
</reference>
<evidence type="ECO:0000256" key="1">
    <source>
        <dbReference type="SAM" id="Phobius"/>
    </source>
</evidence>
<sequence length="116" mass="13227">MQSTHSGCTWQALATVSFIAVPLIAYPVFHYATQDHATFTVDKAERVVDGNSSRYLIFTENETFENTDSIAFFKFNSSDIYGRIDEGKTYKAKVSGTRVPFLSWYRNIIEIQEVPK</sequence>
<feature type="transmembrane region" description="Helical" evidence="1">
    <location>
        <begin position="12"/>
        <end position="32"/>
    </location>
</feature>
<name>B0C1H8_ACAM1</name>
<proteinExistence type="predicted"/>
<evidence type="ECO:0000313" key="2">
    <source>
        <dbReference type="EMBL" id="ABW29713.1"/>
    </source>
</evidence>
<dbReference type="HOGENOM" id="CLU_165923_0_0_3"/>
<dbReference type="KEGG" id="amr:AM1_4741"/>
<dbReference type="STRING" id="329726.AM1_4741"/>
<dbReference type="RefSeq" id="WP_012164998.1">
    <property type="nucleotide sequence ID" value="NC_009925.1"/>
</dbReference>
<organism evidence="2 3">
    <name type="scientific">Acaryochloris marina (strain MBIC 11017)</name>
    <dbReference type="NCBI Taxonomy" id="329726"/>
    <lineage>
        <taxon>Bacteria</taxon>
        <taxon>Bacillati</taxon>
        <taxon>Cyanobacteriota</taxon>
        <taxon>Cyanophyceae</taxon>
        <taxon>Acaryochloridales</taxon>
        <taxon>Acaryochloridaceae</taxon>
        <taxon>Acaryochloris</taxon>
    </lineage>
</organism>
<dbReference type="AlphaFoldDB" id="B0C1H8"/>
<accession>B0C1H8</accession>
<gene>
    <name evidence="2" type="ordered locus">AM1_4741</name>
</gene>
<evidence type="ECO:0000313" key="3">
    <source>
        <dbReference type="Proteomes" id="UP000000268"/>
    </source>
</evidence>
<dbReference type="EMBL" id="CP000828">
    <property type="protein sequence ID" value="ABW29713.1"/>
    <property type="molecule type" value="Genomic_DNA"/>
</dbReference>
<keyword evidence="1" id="KW-0812">Transmembrane</keyword>
<protein>
    <submittedName>
        <fullName evidence="2">Uncharacterized protein</fullName>
    </submittedName>
</protein>
<dbReference type="OrthoDB" id="979861at2"/>
<keyword evidence="1" id="KW-1133">Transmembrane helix</keyword>
<dbReference type="Proteomes" id="UP000000268">
    <property type="component" value="Chromosome"/>
</dbReference>
<dbReference type="eggNOG" id="ENOG5033IZX">
    <property type="taxonomic scope" value="Bacteria"/>
</dbReference>
<keyword evidence="3" id="KW-1185">Reference proteome</keyword>